<organism evidence="10 11">
    <name type="scientific">Enterococcus alishanensis</name>
    <dbReference type="NCBI Taxonomy" id="1303817"/>
    <lineage>
        <taxon>Bacteria</taxon>
        <taxon>Bacillati</taxon>
        <taxon>Bacillota</taxon>
        <taxon>Bacilli</taxon>
        <taxon>Lactobacillales</taxon>
        <taxon>Enterococcaceae</taxon>
        <taxon>Enterococcus</taxon>
    </lineage>
</organism>
<sequence length="441" mass="51333">MERNLKKLNPELFTAQKILVAVSTGVDSMVLLDLLEKLALPIGVAHVNHQLRAESEIEAVFLANYCREKKLPFYQTLWQQPVEKGMEAGARKFRYQFFADVMEKENYDLLVTAHHSDDQAETMLMRLVRGGSLQAHAGIQRIQPFTKGRLLRPLLNEPKESLISYAKENQLVYFEDASNQSEQYFRNRIRQKVVPLLKAENPQFLRHIQQFQQQLNDAETALKWGLKENLNNVKKTDQGWNFKLSDLPEISASRYYFLQFFFQMIAEDTNLLISQQQLQQMLALINDGPSQWSQDLGDDWQFRRSYQQFSLTPKQMVVTESFQIGLHQEKKLSDGTCFNLRKKTQISAEKANFQVFLPATTAFPLTIRKRQTGDRIQLTKDLRKKVSRYFIDQKISVDLREKAWLVEDTNGEILAILPFVNSCLSNSLETDKILYILDYFD</sequence>
<dbReference type="RefSeq" id="WP_218326959.1">
    <property type="nucleotide sequence ID" value="NZ_JAHUZB010000006.1"/>
</dbReference>
<evidence type="ECO:0000256" key="1">
    <source>
        <dbReference type="ARBA" id="ARBA00004496"/>
    </source>
</evidence>
<dbReference type="EMBL" id="JAHUZB010000006">
    <property type="protein sequence ID" value="MBV7391745.1"/>
    <property type="molecule type" value="Genomic_DNA"/>
</dbReference>
<keyword evidence="6" id="KW-0067">ATP-binding</keyword>
<comment type="caution">
    <text evidence="8">Lacks conserved residue(s) required for the propagation of feature annotation.</text>
</comment>
<comment type="catalytic activity">
    <reaction evidence="7 8">
        <text>cytidine(34) in tRNA(Ile2) + L-lysine + ATP = lysidine(34) in tRNA(Ile2) + AMP + diphosphate + H(+)</text>
        <dbReference type="Rhea" id="RHEA:43744"/>
        <dbReference type="Rhea" id="RHEA-COMP:10625"/>
        <dbReference type="Rhea" id="RHEA-COMP:10670"/>
        <dbReference type="ChEBI" id="CHEBI:15378"/>
        <dbReference type="ChEBI" id="CHEBI:30616"/>
        <dbReference type="ChEBI" id="CHEBI:32551"/>
        <dbReference type="ChEBI" id="CHEBI:33019"/>
        <dbReference type="ChEBI" id="CHEBI:82748"/>
        <dbReference type="ChEBI" id="CHEBI:83665"/>
        <dbReference type="ChEBI" id="CHEBI:456215"/>
        <dbReference type="EC" id="6.3.4.19"/>
    </reaction>
</comment>
<dbReference type="InterPro" id="IPR012796">
    <property type="entry name" value="Lysidine-tRNA-synth_C"/>
</dbReference>
<evidence type="ECO:0000256" key="4">
    <source>
        <dbReference type="ARBA" id="ARBA00022694"/>
    </source>
</evidence>
<dbReference type="Proteomes" id="UP000774130">
    <property type="component" value="Unassembled WGS sequence"/>
</dbReference>
<dbReference type="CDD" id="cd01992">
    <property type="entry name" value="TilS_N"/>
    <property type="match status" value="1"/>
</dbReference>
<dbReference type="InterPro" id="IPR011063">
    <property type="entry name" value="TilS/TtcA_N"/>
</dbReference>
<dbReference type="EC" id="6.3.4.19" evidence="8"/>
<keyword evidence="5" id="KW-0547">Nucleotide-binding</keyword>
<evidence type="ECO:0000259" key="9">
    <source>
        <dbReference type="SMART" id="SM00977"/>
    </source>
</evidence>
<dbReference type="InterPro" id="IPR012795">
    <property type="entry name" value="tRNA_Ile_lys_synt_N"/>
</dbReference>
<keyword evidence="3 8" id="KW-0436">Ligase</keyword>
<keyword evidence="11" id="KW-1185">Reference proteome</keyword>
<comment type="subcellular location">
    <subcellularLocation>
        <location evidence="1 8">Cytoplasm</location>
    </subcellularLocation>
</comment>
<dbReference type="NCBIfam" id="TIGR02432">
    <property type="entry name" value="lysidine_TilS_N"/>
    <property type="match status" value="1"/>
</dbReference>
<evidence type="ECO:0000256" key="3">
    <source>
        <dbReference type="ARBA" id="ARBA00022598"/>
    </source>
</evidence>
<evidence type="ECO:0000313" key="11">
    <source>
        <dbReference type="Proteomes" id="UP000774130"/>
    </source>
</evidence>
<dbReference type="Pfam" id="PF01171">
    <property type="entry name" value="ATP_bind_3"/>
    <property type="match status" value="1"/>
</dbReference>
<evidence type="ECO:0000256" key="6">
    <source>
        <dbReference type="ARBA" id="ARBA00022840"/>
    </source>
</evidence>
<dbReference type="SMART" id="SM00977">
    <property type="entry name" value="TilS_C"/>
    <property type="match status" value="1"/>
</dbReference>
<evidence type="ECO:0000313" key="10">
    <source>
        <dbReference type="EMBL" id="MBV7391745.1"/>
    </source>
</evidence>
<accession>A0ABS6TFN9</accession>
<proteinExistence type="inferred from homology"/>
<evidence type="ECO:0000256" key="7">
    <source>
        <dbReference type="ARBA" id="ARBA00048539"/>
    </source>
</evidence>
<dbReference type="Pfam" id="PF11734">
    <property type="entry name" value="TilS_C"/>
    <property type="match status" value="1"/>
</dbReference>
<keyword evidence="4 8" id="KW-0819">tRNA processing</keyword>
<gene>
    <name evidence="8 10" type="primary">tilS</name>
    <name evidence="10" type="ORF">KUA55_13740</name>
</gene>
<dbReference type="HAMAP" id="MF_01161">
    <property type="entry name" value="tRNA_Ile_lys_synt"/>
    <property type="match status" value="1"/>
</dbReference>
<dbReference type="GO" id="GO:0032267">
    <property type="term" value="F:tRNA(Ile)-lysidine synthase activity"/>
    <property type="evidence" value="ECO:0007669"/>
    <property type="project" value="UniProtKB-EC"/>
</dbReference>
<dbReference type="PANTHER" id="PTHR43033">
    <property type="entry name" value="TRNA(ILE)-LYSIDINE SYNTHASE-RELATED"/>
    <property type="match status" value="1"/>
</dbReference>
<evidence type="ECO:0000256" key="8">
    <source>
        <dbReference type="HAMAP-Rule" id="MF_01161"/>
    </source>
</evidence>
<feature type="domain" description="Lysidine-tRNA(Ile) synthetase C-terminal" evidence="9">
    <location>
        <begin position="365"/>
        <end position="436"/>
    </location>
</feature>
<dbReference type="InterPro" id="IPR012094">
    <property type="entry name" value="tRNA_Ile_lys_synt"/>
</dbReference>
<evidence type="ECO:0000256" key="2">
    <source>
        <dbReference type="ARBA" id="ARBA00022490"/>
    </source>
</evidence>
<dbReference type="NCBIfam" id="TIGR02433">
    <property type="entry name" value="lysidine_TilS_C"/>
    <property type="match status" value="1"/>
</dbReference>
<reference evidence="10 11" key="1">
    <citation type="submission" date="2021-06" db="EMBL/GenBank/DDBJ databases">
        <title>Enterococcus alishanensis sp. nov., a novel lactic acid bacterium isolated from fresh coffee beans.</title>
        <authorList>
            <person name="Chen Y.-S."/>
        </authorList>
    </citation>
    <scope>NUCLEOTIDE SEQUENCE [LARGE SCALE GENOMIC DNA]</scope>
    <source>
        <strain evidence="10 11">ALS3</strain>
    </source>
</reference>
<comment type="caution">
    <text evidence="10">The sequence shown here is derived from an EMBL/GenBank/DDBJ whole genome shotgun (WGS) entry which is preliminary data.</text>
</comment>
<protein>
    <recommendedName>
        <fullName evidence="8">tRNA(Ile)-lysidine synthase</fullName>
        <ecNumber evidence="8">6.3.4.19</ecNumber>
    </recommendedName>
    <alternativeName>
        <fullName evidence="8">tRNA(Ile)-2-lysyl-cytidine synthase</fullName>
    </alternativeName>
    <alternativeName>
        <fullName evidence="8">tRNA(Ile)-lysidine synthetase</fullName>
    </alternativeName>
</protein>
<dbReference type="PANTHER" id="PTHR43033:SF1">
    <property type="entry name" value="TRNA(ILE)-LYSIDINE SYNTHASE-RELATED"/>
    <property type="match status" value="1"/>
</dbReference>
<evidence type="ECO:0000256" key="5">
    <source>
        <dbReference type="ARBA" id="ARBA00022741"/>
    </source>
</evidence>
<comment type="similarity">
    <text evidence="8">Belongs to the tRNA(Ile)-lysidine synthase family.</text>
</comment>
<comment type="function">
    <text evidence="8">Ligates lysine onto the cytidine present at position 34 of the AUA codon-specific tRNA(Ile) that contains the anticodon CAU, in an ATP-dependent manner. Cytidine is converted to lysidine, thus changing the amino acid specificity of the tRNA from methionine to isoleucine.</text>
</comment>
<name>A0ABS6TFN9_9ENTE</name>
<keyword evidence="2 8" id="KW-0963">Cytoplasm</keyword>